<evidence type="ECO:0000313" key="6">
    <source>
        <dbReference type="Proteomes" id="UP000095256"/>
    </source>
</evidence>
<evidence type="ECO:0000256" key="2">
    <source>
        <dbReference type="ARBA" id="ARBA00023012"/>
    </source>
</evidence>
<dbReference type="Proteomes" id="UP000095256">
    <property type="component" value="Unassembled WGS sequence"/>
</dbReference>
<dbReference type="AlphaFoldDB" id="A0A1E5KY28"/>
<dbReference type="Pfam" id="PF04397">
    <property type="entry name" value="LytTR"/>
    <property type="match status" value="1"/>
</dbReference>
<keyword evidence="1" id="KW-0963">Cytoplasm</keyword>
<keyword evidence="3" id="KW-0010">Activator</keyword>
<gene>
    <name evidence="5" type="ORF">BCR26_12000</name>
</gene>
<sequence length="114" mass="13656">MRTAYIILNIGNKFIKLSLNKLLYISTVKKKEHLLCFVTQNETYYCKGSLKDYEKKSYPSLFRCHRSVIVNLQVIKEIDRTKKRIYFTDEKENNCIVSRRKLSELIVQWKFLAL</sequence>
<organism evidence="5 6">
    <name type="scientific">Enterococcus rivorum</name>
    <dbReference type="NCBI Taxonomy" id="762845"/>
    <lineage>
        <taxon>Bacteria</taxon>
        <taxon>Bacillati</taxon>
        <taxon>Bacillota</taxon>
        <taxon>Bacilli</taxon>
        <taxon>Lactobacillales</taxon>
        <taxon>Enterococcaceae</taxon>
        <taxon>Enterococcus</taxon>
    </lineage>
</organism>
<dbReference type="STRING" id="762845.BCR26_12000"/>
<dbReference type="InterPro" id="IPR007492">
    <property type="entry name" value="LytTR_DNA-bd_dom"/>
</dbReference>
<dbReference type="PANTHER" id="PTHR37299:SF3">
    <property type="entry name" value="STAGE 0 SPORULATION PROTEIN A HOMOLOG"/>
    <property type="match status" value="1"/>
</dbReference>
<protein>
    <recommendedName>
        <fullName evidence="4">HTH LytTR-type domain-containing protein</fullName>
    </recommendedName>
</protein>
<keyword evidence="6" id="KW-1185">Reference proteome</keyword>
<name>A0A1E5KY28_9ENTE</name>
<evidence type="ECO:0000313" key="5">
    <source>
        <dbReference type="EMBL" id="OEH82757.1"/>
    </source>
</evidence>
<reference evidence="5 6" key="1">
    <citation type="submission" date="2016-09" db="EMBL/GenBank/DDBJ databases">
        <authorList>
            <person name="Capua I."/>
            <person name="De Benedictis P."/>
            <person name="Joannis T."/>
            <person name="Lombin L.H."/>
            <person name="Cattoli G."/>
        </authorList>
    </citation>
    <scope>NUCLEOTIDE SEQUENCE [LARGE SCALE GENOMIC DNA]</scope>
    <source>
        <strain evidence="5 6">LMG 25899</strain>
    </source>
</reference>
<dbReference type="EMBL" id="MIEK01000016">
    <property type="protein sequence ID" value="OEH82757.1"/>
    <property type="molecule type" value="Genomic_DNA"/>
</dbReference>
<evidence type="ECO:0000256" key="3">
    <source>
        <dbReference type="ARBA" id="ARBA00023159"/>
    </source>
</evidence>
<dbReference type="PANTHER" id="PTHR37299">
    <property type="entry name" value="TRANSCRIPTIONAL REGULATOR-RELATED"/>
    <property type="match status" value="1"/>
</dbReference>
<dbReference type="SMART" id="SM00850">
    <property type="entry name" value="LytTR"/>
    <property type="match status" value="1"/>
</dbReference>
<accession>A0A1E5KY28</accession>
<dbReference type="Gene3D" id="2.40.50.1020">
    <property type="entry name" value="LytTr DNA-binding domain"/>
    <property type="match status" value="1"/>
</dbReference>
<proteinExistence type="predicted"/>
<keyword evidence="2" id="KW-0902">Two-component regulatory system</keyword>
<dbReference type="GO" id="GO:0003677">
    <property type="term" value="F:DNA binding"/>
    <property type="evidence" value="ECO:0007669"/>
    <property type="project" value="InterPro"/>
</dbReference>
<dbReference type="GO" id="GO:0000156">
    <property type="term" value="F:phosphorelay response regulator activity"/>
    <property type="evidence" value="ECO:0007669"/>
    <property type="project" value="InterPro"/>
</dbReference>
<feature type="domain" description="HTH LytTR-type" evidence="4">
    <location>
        <begin position="6"/>
        <end position="111"/>
    </location>
</feature>
<dbReference type="InterPro" id="IPR046947">
    <property type="entry name" value="LytR-like"/>
</dbReference>
<evidence type="ECO:0000256" key="1">
    <source>
        <dbReference type="ARBA" id="ARBA00022490"/>
    </source>
</evidence>
<comment type="caution">
    <text evidence="5">The sequence shown here is derived from an EMBL/GenBank/DDBJ whole genome shotgun (WGS) entry which is preliminary data.</text>
</comment>
<evidence type="ECO:0000259" key="4">
    <source>
        <dbReference type="PROSITE" id="PS50930"/>
    </source>
</evidence>
<dbReference type="PROSITE" id="PS50930">
    <property type="entry name" value="HTH_LYTTR"/>
    <property type="match status" value="1"/>
</dbReference>
<dbReference type="OrthoDB" id="9809318at2"/>